<dbReference type="EMBL" id="JACHGJ010000002">
    <property type="protein sequence ID" value="MBB6479897.1"/>
    <property type="molecule type" value="Genomic_DNA"/>
</dbReference>
<evidence type="ECO:0000313" key="3">
    <source>
        <dbReference type="EMBL" id="MBB6479897.1"/>
    </source>
</evidence>
<dbReference type="PANTHER" id="PTHR46558">
    <property type="entry name" value="TRACRIPTIONAL REGULATORY PROTEIN-RELATED-RELATED"/>
    <property type="match status" value="1"/>
</dbReference>
<dbReference type="Proteomes" id="UP000587760">
    <property type="component" value="Unassembled WGS sequence"/>
</dbReference>
<proteinExistence type="predicted"/>
<feature type="domain" description="HTH cro/C1-type" evidence="2">
    <location>
        <begin position="4"/>
        <end position="58"/>
    </location>
</feature>
<dbReference type="GO" id="GO:0003677">
    <property type="term" value="F:DNA binding"/>
    <property type="evidence" value="ECO:0007669"/>
    <property type="project" value="UniProtKB-KW"/>
</dbReference>
<dbReference type="InterPro" id="IPR001387">
    <property type="entry name" value="Cro/C1-type_HTH"/>
</dbReference>
<dbReference type="InterPro" id="IPR010982">
    <property type="entry name" value="Lambda_DNA-bd_dom_sf"/>
</dbReference>
<name>A0A841R9J9_9SPIO</name>
<keyword evidence="4" id="KW-1185">Reference proteome</keyword>
<dbReference type="Gene3D" id="1.10.260.40">
    <property type="entry name" value="lambda repressor-like DNA-binding domains"/>
    <property type="match status" value="1"/>
</dbReference>
<protein>
    <submittedName>
        <fullName evidence="3">Putative transcriptional regulator</fullName>
    </submittedName>
</protein>
<evidence type="ECO:0000256" key="1">
    <source>
        <dbReference type="ARBA" id="ARBA00023125"/>
    </source>
</evidence>
<gene>
    <name evidence="3" type="ORF">HNR50_001555</name>
</gene>
<accession>A0A841R9J9</accession>
<keyword evidence="1" id="KW-0238">DNA-binding</keyword>
<dbReference type="SMART" id="SM00530">
    <property type="entry name" value="HTH_XRE"/>
    <property type="match status" value="1"/>
</dbReference>
<comment type="caution">
    <text evidence="3">The sequence shown here is derived from an EMBL/GenBank/DDBJ whole genome shotgun (WGS) entry which is preliminary data.</text>
</comment>
<evidence type="ECO:0000259" key="2">
    <source>
        <dbReference type="PROSITE" id="PS50943"/>
    </source>
</evidence>
<organism evidence="3 4">
    <name type="scientific">Spirochaeta isovalerica</name>
    <dbReference type="NCBI Taxonomy" id="150"/>
    <lineage>
        <taxon>Bacteria</taxon>
        <taxon>Pseudomonadati</taxon>
        <taxon>Spirochaetota</taxon>
        <taxon>Spirochaetia</taxon>
        <taxon>Spirochaetales</taxon>
        <taxon>Spirochaetaceae</taxon>
        <taxon>Spirochaeta</taxon>
    </lineage>
</organism>
<dbReference type="RefSeq" id="WP_343060133.1">
    <property type="nucleotide sequence ID" value="NZ_JACHGJ010000002.1"/>
</dbReference>
<evidence type="ECO:0000313" key="4">
    <source>
        <dbReference type="Proteomes" id="UP000587760"/>
    </source>
</evidence>
<dbReference type="PANTHER" id="PTHR46558:SF3">
    <property type="entry name" value="TRANSCRIPTIONAL REGULATOR"/>
    <property type="match status" value="1"/>
</dbReference>
<dbReference type="CDD" id="cd00093">
    <property type="entry name" value="HTH_XRE"/>
    <property type="match status" value="1"/>
</dbReference>
<dbReference type="SUPFAM" id="SSF47413">
    <property type="entry name" value="lambda repressor-like DNA-binding domains"/>
    <property type="match status" value="1"/>
</dbReference>
<dbReference type="AlphaFoldDB" id="A0A841R9J9"/>
<dbReference type="PROSITE" id="PS50943">
    <property type="entry name" value="HTH_CROC1"/>
    <property type="match status" value="1"/>
</dbReference>
<dbReference type="Pfam" id="PF01381">
    <property type="entry name" value="HTH_3"/>
    <property type="match status" value="1"/>
</dbReference>
<reference evidence="3 4" key="1">
    <citation type="submission" date="2020-08" db="EMBL/GenBank/DDBJ databases">
        <title>Genomic Encyclopedia of Type Strains, Phase IV (KMG-IV): sequencing the most valuable type-strain genomes for metagenomic binning, comparative biology and taxonomic classification.</title>
        <authorList>
            <person name="Goeker M."/>
        </authorList>
    </citation>
    <scope>NUCLEOTIDE SEQUENCE [LARGE SCALE GENOMIC DNA]</scope>
    <source>
        <strain evidence="3 4">DSM 2461</strain>
    </source>
</reference>
<sequence>MNRIKLARIEKEMTQAELGKLCGVTRQTIGLIESDSYNPTISLCLKLCRVLGRNLDELFGEE</sequence>